<dbReference type="Gene3D" id="3.90.580.10">
    <property type="entry name" value="Zinc finger, CHC2-type domain"/>
    <property type="match status" value="1"/>
</dbReference>
<dbReference type="STRING" id="1121284.SAMN05660493_02154"/>
<evidence type="ECO:0000313" key="2">
    <source>
        <dbReference type="Proteomes" id="UP000187261"/>
    </source>
</evidence>
<dbReference type="GO" id="GO:0008270">
    <property type="term" value="F:zinc ion binding"/>
    <property type="evidence" value="ECO:0007669"/>
    <property type="project" value="InterPro"/>
</dbReference>
<dbReference type="RefSeq" id="WP_076783599.1">
    <property type="nucleotide sequence ID" value="NZ_FTPU01000023.1"/>
</dbReference>
<protein>
    <submittedName>
        <fullName evidence="1">Toprim-like</fullName>
    </submittedName>
</protein>
<accession>A0A1U7PXL7</accession>
<dbReference type="OrthoDB" id="8536512at2"/>
<evidence type="ECO:0000313" key="1">
    <source>
        <dbReference type="EMBL" id="SIT97437.1"/>
    </source>
</evidence>
<dbReference type="Pfam" id="PF13155">
    <property type="entry name" value="Toprim_2"/>
    <property type="match status" value="1"/>
</dbReference>
<organism evidence="1 2">
    <name type="scientific">Epilithonimonas bovis DSM 19482</name>
    <dbReference type="NCBI Taxonomy" id="1121284"/>
    <lineage>
        <taxon>Bacteria</taxon>
        <taxon>Pseudomonadati</taxon>
        <taxon>Bacteroidota</taxon>
        <taxon>Flavobacteriia</taxon>
        <taxon>Flavobacteriales</taxon>
        <taxon>Weeksellaceae</taxon>
        <taxon>Chryseobacterium group</taxon>
        <taxon>Epilithonimonas</taxon>
    </lineage>
</organism>
<keyword evidence="2" id="KW-1185">Reference proteome</keyword>
<dbReference type="GO" id="GO:0003677">
    <property type="term" value="F:DNA binding"/>
    <property type="evidence" value="ECO:0007669"/>
    <property type="project" value="InterPro"/>
</dbReference>
<dbReference type="InterPro" id="IPR036977">
    <property type="entry name" value="DNA_primase_Znf_CHC2"/>
</dbReference>
<dbReference type="EMBL" id="FTPU01000023">
    <property type="protein sequence ID" value="SIT97437.1"/>
    <property type="molecule type" value="Genomic_DNA"/>
</dbReference>
<sequence>MNCKTANENINIREILDSFSLLPSKENLKSAFYFAFDRKERTPSVIVNFGKNTAFDFGTGKQYDNVSLVQEIKKCSVSEALEYLKQFKFSSFEKNQNKKNEQNFDKELKPNYEILEIKNVEHFSLLNYLKSRNLENQKSELKEIHYELSGRKYFGLAFQNDSGGYEIRNPLIKMCLGKKDISTVKNESKTLKIFEGFTDYLSFKKLEKSLEKEPSDYMILNSVSMLFKAKNELENYQKIELYFDNDEAGNLATEQLMNLHENISDERILFKNHRDLNEFLMNNEIKEHRRAKFGR</sequence>
<gene>
    <name evidence="1" type="ORF">SAMN05660493_02154</name>
</gene>
<proteinExistence type="predicted"/>
<dbReference type="GO" id="GO:0006260">
    <property type="term" value="P:DNA replication"/>
    <property type="evidence" value="ECO:0007669"/>
    <property type="project" value="InterPro"/>
</dbReference>
<dbReference type="SUPFAM" id="SSF56731">
    <property type="entry name" value="DNA primase core"/>
    <property type="match status" value="1"/>
</dbReference>
<dbReference type="SUPFAM" id="SSF57783">
    <property type="entry name" value="Zinc beta-ribbon"/>
    <property type="match status" value="1"/>
</dbReference>
<dbReference type="Gene3D" id="3.40.1360.10">
    <property type="match status" value="1"/>
</dbReference>
<dbReference type="Proteomes" id="UP000187261">
    <property type="component" value="Unassembled WGS sequence"/>
</dbReference>
<name>A0A1U7PXL7_9FLAO</name>
<reference evidence="2" key="1">
    <citation type="submission" date="2016-10" db="EMBL/GenBank/DDBJ databases">
        <authorList>
            <person name="Varghese N."/>
            <person name="Submissions S."/>
        </authorList>
    </citation>
    <scope>NUCLEOTIDE SEQUENCE [LARGE SCALE GENOMIC DNA]</scope>
    <source>
        <strain evidence="2">DSM 19482</strain>
    </source>
</reference>
<dbReference type="AlphaFoldDB" id="A0A1U7PXL7"/>